<name>Q82VA4_NITEU</name>
<organism evidence="2 3">
    <name type="scientific">Nitrosomonas europaea (strain ATCC 19718 / CIP 103999 / KCTC 2705 / NBRC 14298)</name>
    <dbReference type="NCBI Taxonomy" id="228410"/>
    <lineage>
        <taxon>Bacteria</taxon>
        <taxon>Pseudomonadati</taxon>
        <taxon>Pseudomonadota</taxon>
        <taxon>Betaproteobacteria</taxon>
        <taxon>Nitrosomonadales</taxon>
        <taxon>Nitrosomonadaceae</taxon>
        <taxon>Nitrosomonas</taxon>
    </lineage>
</organism>
<dbReference type="AlphaFoldDB" id="Q82VA4"/>
<feature type="transmembrane region" description="Helical" evidence="1">
    <location>
        <begin position="222"/>
        <end position="238"/>
    </location>
</feature>
<feature type="transmembrane region" description="Helical" evidence="1">
    <location>
        <begin position="146"/>
        <end position="164"/>
    </location>
</feature>
<keyword evidence="1" id="KW-0812">Transmembrane</keyword>
<keyword evidence="1" id="KW-1133">Transmembrane helix</keyword>
<accession>Q82VA4</accession>
<dbReference type="OrthoDB" id="9770040at2"/>
<feature type="transmembrane region" description="Helical" evidence="1">
    <location>
        <begin position="116"/>
        <end position="134"/>
    </location>
</feature>
<feature type="transmembrane region" description="Helical" evidence="1">
    <location>
        <begin position="273"/>
        <end position="294"/>
    </location>
</feature>
<sequence length="406" mass="44271">MLKFIHSGPFAALFECGFRPFFLLTAATAVIAVAAWVGFLTLGMPLPLTPNGPVVWHAHEMLTGFAMASVAGFVLTAIPEFTSTRMIERHHVFILLILWITGRVAFAIPIVPAGTIVAMIADLGLLGMLAAIIAPRLWRDANRRHLSFLWILLAVIVATGGFYFDTLTGTYPMRWLLVITGLMMALIVIAMSRISMRIVNTALSQVGETGTAYLARPPRRNLAIFCILLYTLAEFVALQHPVSGWIALAAAAALFNLTNDWHIGRALLQRWAFMLYLVYWFMALGYAVIGAAILMETAWVSAGRHLLLVGALGLAVFAVMNIAGRIHAGIEPDKRLWVPIAATLIAGAAVLRAMMNFDQIEASLAIVAASACWITAFSLHLIFHWRILIRPRTDGQPGCEGIASDA</sequence>
<feature type="transmembrane region" description="Helical" evidence="1">
    <location>
        <begin position="306"/>
        <end position="324"/>
    </location>
</feature>
<evidence type="ECO:0000313" key="3">
    <source>
        <dbReference type="Proteomes" id="UP000001416"/>
    </source>
</evidence>
<evidence type="ECO:0000256" key="1">
    <source>
        <dbReference type="SAM" id="Phobius"/>
    </source>
</evidence>
<dbReference type="EMBL" id="AL954747">
    <property type="protein sequence ID" value="CAD85105.1"/>
    <property type="molecule type" value="Genomic_DNA"/>
</dbReference>
<dbReference type="Pfam" id="PF05940">
    <property type="entry name" value="NnrS"/>
    <property type="match status" value="1"/>
</dbReference>
<dbReference type="RefSeq" id="WP_011111782.1">
    <property type="nucleotide sequence ID" value="NC_004757.1"/>
</dbReference>
<dbReference type="HOGENOM" id="CLU_041785_1_0_4"/>
<keyword evidence="3" id="KW-1185">Reference proteome</keyword>
<gene>
    <name evidence="2" type="ordered locus">NE1194</name>
</gene>
<feature type="transmembrane region" description="Helical" evidence="1">
    <location>
        <begin position="336"/>
        <end position="354"/>
    </location>
</feature>
<dbReference type="eggNOG" id="COG3213">
    <property type="taxonomic scope" value="Bacteria"/>
</dbReference>
<dbReference type="STRING" id="228410.NE1194"/>
<reference evidence="2 3" key="1">
    <citation type="journal article" date="2003" name="J. Bacteriol.">
        <title>Complete genome sequence of the ammonia-oxidizing bacterium and obligate chemolithoautotroph Nitrosomonas europaea.</title>
        <authorList>
            <person name="Chain P."/>
            <person name="Lamerdin J."/>
            <person name="Larimer F."/>
            <person name="Regala W."/>
            <person name="Land M."/>
            <person name="Hauser L."/>
            <person name="Hooper A."/>
            <person name="Klotz M."/>
            <person name="Norton J."/>
            <person name="Sayavedra-Soto L."/>
            <person name="Arciero D."/>
            <person name="Hommes N."/>
            <person name="Whittaker M."/>
            <person name="Arp D."/>
        </authorList>
    </citation>
    <scope>NUCLEOTIDE SEQUENCE [LARGE SCALE GENOMIC DNA]</scope>
    <source>
        <strain evidence="3">ATCC 19718 / CIP 103999 / KCTC 2705 / NBRC 14298</strain>
    </source>
</reference>
<feature type="transmembrane region" description="Helical" evidence="1">
    <location>
        <begin position="61"/>
        <end position="79"/>
    </location>
</feature>
<proteinExistence type="predicted"/>
<feature type="transmembrane region" description="Helical" evidence="1">
    <location>
        <begin position="244"/>
        <end position="261"/>
    </location>
</feature>
<feature type="transmembrane region" description="Helical" evidence="1">
    <location>
        <begin position="360"/>
        <end position="383"/>
    </location>
</feature>
<dbReference type="PhylomeDB" id="Q82VA4"/>
<feature type="transmembrane region" description="Helical" evidence="1">
    <location>
        <begin position="176"/>
        <end position="194"/>
    </location>
</feature>
<protein>
    <recommendedName>
        <fullName evidence="4">NnrS family protein</fullName>
    </recommendedName>
</protein>
<keyword evidence="1" id="KW-0472">Membrane</keyword>
<dbReference type="InterPro" id="IPR010266">
    <property type="entry name" value="NnrS"/>
</dbReference>
<evidence type="ECO:0000313" key="2">
    <source>
        <dbReference type="EMBL" id="CAD85105.1"/>
    </source>
</evidence>
<dbReference type="KEGG" id="neu:NE1194"/>
<feature type="transmembrane region" description="Helical" evidence="1">
    <location>
        <begin position="91"/>
        <end position="110"/>
    </location>
</feature>
<dbReference type="GeneID" id="87104373"/>
<dbReference type="Proteomes" id="UP000001416">
    <property type="component" value="Chromosome"/>
</dbReference>
<evidence type="ECO:0008006" key="4">
    <source>
        <dbReference type="Google" id="ProtNLM"/>
    </source>
</evidence>
<feature type="transmembrane region" description="Helical" evidence="1">
    <location>
        <begin position="21"/>
        <end position="41"/>
    </location>
</feature>